<dbReference type="RefSeq" id="WP_066255295.1">
    <property type="nucleotide sequence ID" value="NZ_VSKL01000006.1"/>
</dbReference>
<evidence type="ECO:0000313" key="2">
    <source>
        <dbReference type="EMBL" id="TYB71659.1"/>
    </source>
</evidence>
<keyword evidence="3" id="KW-1185">Reference proteome</keyword>
<dbReference type="Pfam" id="PF07610">
    <property type="entry name" value="DUF1573"/>
    <property type="match status" value="1"/>
</dbReference>
<dbReference type="PANTHER" id="PTHR37833">
    <property type="entry name" value="LIPOPROTEIN-RELATED"/>
    <property type="match status" value="1"/>
</dbReference>
<reference evidence="2 3" key="1">
    <citation type="submission" date="2019-08" db="EMBL/GenBank/DDBJ databases">
        <title>Genomes of Antarctic Bizionia species.</title>
        <authorList>
            <person name="Bowman J.P."/>
        </authorList>
    </citation>
    <scope>NUCLEOTIDE SEQUENCE [LARGE SCALE GENOMIC DNA]</scope>
    <source>
        <strain evidence="2 3">APA-1</strain>
    </source>
</reference>
<dbReference type="Proteomes" id="UP000324358">
    <property type="component" value="Unassembled WGS sequence"/>
</dbReference>
<accession>A0A5D0QS49</accession>
<organism evidence="2 3">
    <name type="scientific">Bizionia algoritergicola</name>
    <dbReference type="NCBI Taxonomy" id="291187"/>
    <lineage>
        <taxon>Bacteria</taxon>
        <taxon>Pseudomonadati</taxon>
        <taxon>Bacteroidota</taxon>
        <taxon>Flavobacteriia</taxon>
        <taxon>Flavobacteriales</taxon>
        <taxon>Flavobacteriaceae</taxon>
        <taxon>Bizionia</taxon>
    </lineage>
</organism>
<dbReference type="InterPro" id="IPR011467">
    <property type="entry name" value="DUF1573"/>
</dbReference>
<dbReference type="OrthoDB" id="826619at2"/>
<comment type="caution">
    <text evidence="2">The sequence shown here is derived from an EMBL/GenBank/DDBJ whole genome shotgun (WGS) entry which is preliminary data.</text>
</comment>
<gene>
    <name evidence="2" type="ORF">ES675_14025</name>
</gene>
<dbReference type="AlphaFoldDB" id="A0A5D0QS49"/>
<dbReference type="EMBL" id="VSKL01000006">
    <property type="protein sequence ID" value="TYB71659.1"/>
    <property type="molecule type" value="Genomic_DNA"/>
</dbReference>
<dbReference type="Gene3D" id="2.60.40.10">
    <property type="entry name" value="Immunoglobulins"/>
    <property type="match status" value="1"/>
</dbReference>
<feature type="compositionally biased region" description="Polar residues" evidence="1">
    <location>
        <begin position="159"/>
        <end position="185"/>
    </location>
</feature>
<evidence type="ECO:0000256" key="1">
    <source>
        <dbReference type="SAM" id="MobiDB-lite"/>
    </source>
</evidence>
<proteinExistence type="predicted"/>
<name>A0A5D0QS49_9FLAO</name>
<dbReference type="PROSITE" id="PS51257">
    <property type="entry name" value="PROKAR_LIPOPROTEIN"/>
    <property type="match status" value="1"/>
</dbReference>
<protein>
    <submittedName>
        <fullName evidence="2">DUF1573 domain-containing protein</fullName>
    </submittedName>
</protein>
<dbReference type="InterPro" id="IPR013783">
    <property type="entry name" value="Ig-like_fold"/>
</dbReference>
<evidence type="ECO:0000313" key="3">
    <source>
        <dbReference type="Proteomes" id="UP000324358"/>
    </source>
</evidence>
<dbReference type="PANTHER" id="PTHR37833:SF1">
    <property type="entry name" value="SIGNAL PEPTIDE PROTEIN"/>
    <property type="match status" value="1"/>
</dbReference>
<feature type="region of interest" description="Disordered" evidence="1">
    <location>
        <begin position="147"/>
        <end position="193"/>
    </location>
</feature>
<sequence>MKKVLLGLSAFCLIAFTSCKEDATKKIDETNVTEAADRDAQASNFPILSFDKSEHDFGEIEAKSKVETVFKYENTGNAPLVITDITSSCGCTVPKDWSREPLAPGDSGEFTVIFDGTGANKVTKTVTVTANTEMGKETVKVSAFVKPDPNAPARATAPAVTNQSQVPAGAVQNQQAAPRKYSTQPGHEGHNHD</sequence>